<evidence type="ECO:0000256" key="1">
    <source>
        <dbReference type="ARBA" id="ARBA00012513"/>
    </source>
</evidence>
<dbReference type="GO" id="GO:0005524">
    <property type="term" value="F:ATP binding"/>
    <property type="evidence" value="ECO:0007669"/>
    <property type="project" value="UniProtKB-KW"/>
</dbReference>
<feature type="domain" description="Protein kinase" evidence="9">
    <location>
        <begin position="1"/>
        <end position="181"/>
    </location>
</feature>
<evidence type="ECO:0000256" key="5">
    <source>
        <dbReference type="ARBA" id="ARBA00022777"/>
    </source>
</evidence>
<dbReference type="PANTHER" id="PTHR47634:SF9">
    <property type="entry name" value="PROTEIN KINASE DOMAIN-CONTAINING PROTEIN-RELATED"/>
    <property type="match status" value="1"/>
</dbReference>
<evidence type="ECO:0000313" key="10">
    <source>
        <dbReference type="EMBL" id="PGH11330.1"/>
    </source>
</evidence>
<dbReference type="GO" id="GO:0000245">
    <property type="term" value="P:spliceosomal complex assembly"/>
    <property type="evidence" value="ECO:0007669"/>
    <property type="project" value="TreeGrafter"/>
</dbReference>
<evidence type="ECO:0000256" key="4">
    <source>
        <dbReference type="ARBA" id="ARBA00022741"/>
    </source>
</evidence>
<dbReference type="AlphaFoldDB" id="A0A2B7XQT0"/>
<dbReference type="OrthoDB" id="5979581at2759"/>
<dbReference type="GO" id="GO:0050684">
    <property type="term" value="P:regulation of mRNA processing"/>
    <property type="evidence" value="ECO:0007669"/>
    <property type="project" value="TreeGrafter"/>
</dbReference>
<evidence type="ECO:0000256" key="7">
    <source>
        <dbReference type="ARBA" id="ARBA00047899"/>
    </source>
</evidence>
<keyword evidence="5" id="KW-0418">Kinase</keyword>
<evidence type="ECO:0000256" key="6">
    <source>
        <dbReference type="ARBA" id="ARBA00022840"/>
    </source>
</evidence>
<dbReference type="InterPro" id="IPR051334">
    <property type="entry name" value="SRPK"/>
</dbReference>
<evidence type="ECO:0000259" key="9">
    <source>
        <dbReference type="PROSITE" id="PS50011"/>
    </source>
</evidence>
<evidence type="ECO:0000313" key="11">
    <source>
        <dbReference type="Proteomes" id="UP000223968"/>
    </source>
</evidence>
<dbReference type="PROSITE" id="PS50011">
    <property type="entry name" value="PROTEIN_KINASE_DOM"/>
    <property type="match status" value="1"/>
</dbReference>
<evidence type="ECO:0000256" key="2">
    <source>
        <dbReference type="ARBA" id="ARBA00022527"/>
    </source>
</evidence>
<organism evidence="10 11">
    <name type="scientific">Helicocarpus griseus UAMH5409</name>
    <dbReference type="NCBI Taxonomy" id="1447875"/>
    <lineage>
        <taxon>Eukaryota</taxon>
        <taxon>Fungi</taxon>
        <taxon>Dikarya</taxon>
        <taxon>Ascomycota</taxon>
        <taxon>Pezizomycotina</taxon>
        <taxon>Eurotiomycetes</taxon>
        <taxon>Eurotiomycetidae</taxon>
        <taxon>Onygenales</taxon>
        <taxon>Ajellomycetaceae</taxon>
        <taxon>Helicocarpus</taxon>
    </lineage>
</organism>
<comment type="caution">
    <text evidence="10">The sequence shown here is derived from an EMBL/GenBank/DDBJ whole genome shotgun (WGS) entry which is preliminary data.</text>
</comment>
<comment type="catalytic activity">
    <reaction evidence="8">
        <text>L-seryl-[protein] + ATP = O-phospho-L-seryl-[protein] + ADP + H(+)</text>
        <dbReference type="Rhea" id="RHEA:17989"/>
        <dbReference type="Rhea" id="RHEA-COMP:9863"/>
        <dbReference type="Rhea" id="RHEA-COMP:11604"/>
        <dbReference type="ChEBI" id="CHEBI:15378"/>
        <dbReference type="ChEBI" id="CHEBI:29999"/>
        <dbReference type="ChEBI" id="CHEBI:30616"/>
        <dbReference type="ChEBI" id="CHEBI:83421"/>
        <dbReference type="ChEBI" id="CHEBI:456216"/>
        <dbReference type="EC" id="2.7.11.1"/>
    </reaction>
</comment>
<name>A0A2B7XQT0_9EURO</name>
<keyword evidence="4" id="KW-0547">Nucleotide-binding</keyword>
<dbReference type="STRING" id="1447875.A0A2B7XQT0"/>
<keyword evidence="2" id="KW-0723">Serine/threonine-protein kinase</keyword>
<dbReference type="EC" id="2.7.11.1" evidence="1"/>
<gene>
    <name evidence="10" type="ORF">AJ79_04946</name>
</gene>
<comment type="catalytic activity">
    <reaction evidence="7">
        <text>L-threonyl-[protein] + ATP = O-phospho-L-threonyl-[protein] + ADP + H(+)</text>
        <dbReference type="Rhea" id="RHEA:46608"/>
        <dbReference type="Rhea" id="RHEA-COMP:11060"/>
        <dbReference type="Rhea" id="RHEA-COMP:11605"/>
        <dbReference type="ChEBI" id="CHEBI:15378"/>
        <dbReference type="ChEBI" id="CHEBI:30013"/>
        <dbReference type="ChEBI" id="CHEBI:30616"/>
        <dbReference type="ChEBI" id="CHEBI:61977"/>
        <dbReference type="ChEBI" id="CHEBI:456216"/>
        <dbReference type="EC" id="2.7.11.1"/>
    </reaction>
</comment>
<dbReference type="Pfam" id="PF00069">
    <property type="entry name" value="Pkinase"/>
    <property type="match status" value="1"/>
</dbReference>
<dbReference type="Gene3D" id="1.10.510.10">
    <property type="entry name" value="Transferase(Phosphotransferase) domain 1"/>
    <property type="match status" value="1"/>
</dbReference>
<sequence>MRLICSSACAAEEDSPGLLFTRLAGNLQETFPDAKLPKLLVRSLVHRLFFSINWLHATCNTIHTVISPQNVLSGLEDDAPLKAIQEQEAQDPSIPITSDEEQLLYSSPDLPNRSLAMRESQEGGNQEWCIPDIYQAPEVLLKLPFGFPVDMWSIGVMTLELIKGKNLFDPLERVHNQYSFH</sequence>
<proteinExistence type="predicted"/>
<dbReference type="GO" id="GO:0004674">
    <property type="term" value="F:protein serine/threonine kinase activity"/>
    <property type="evidence" value="ECO:0007669"/>
    <property type="project" value="UniProtKB-KW"/>
</dbReference>
<dbReference type="PANTHER" id="PTHR47634">
    <property type="entry name" value="PROTEIN KINASE DOMAIN-CONTAINING PROTEIN-RELATED"/>
    <property type="match status" value="1"/>
</dbReference>
<dbReference type="Proteomes" id="UP000223968">
    <property type="component" value="Unassembled WGS sequence"/>
</dbReference>
<dbReference type="EMBL" id="PDNB01000074">
    <property type="protein sequence ID" value="PGH11330.1"/>
    <property type="molecule type" value="Genomic_DNA"/>
</dbReference>
<keyword evidence="11" id="KW-1185">Reference proteome</keyword>
<evidence type="ECO:0000256" key="8">
    <source>
        <dbReference type="ARBA" id="ARBA00048679"/>
    </source>
</evidence>
<protein>
    <recommendedName>
        <fullName evidence="1">non-specific serine/threonine protein kinase</fullName>
        <ecNumber evidence="1">2.7.11.1</ecNumber>
    </recommendedName>
</protein>
<dbReference type="InterPro" id="IPR011009">
    <property type="entry name" value="Kinase-like_dom_sf"/>
</dbReference>
<keyword evidence="6" id="KW-0067">ATP-binding</keyword>
<evidence type="ECO:0000256" key="3">
    <source>
        <dbReference type="ARBA" id="ARBA00022679"/>
    </source>
</evidence>
<accession>A0A2B7XQT0</accession>
<dbReference type="SUPFAM" id="SSF56112">
    <property type="entry name" value="Protein kinase-like (PK-like)"/>
    <property type="match status" value="1"/>
</dbReference>
<reference evidence="10 11" key="1">
    <citation type="submission" date="2017-10" db="EMBL/GenBank/DDBJ databases">
        <title>Comparative genomics in systemic dimorphic fungi from Ajellomycetaceae.</title>
        <authorList>
            <person name="Munoz J.F."/>
            <person name="Mcewen J.G."/>
            <person name="Clay O.K."/>
            <person name="Cuomo C.A."/>
        </authorList>
    </citation>
    <scope>NUCLEOTIDE SEQUENCE [LARGE SCALE GENOMIC DNA]</scope>
    <source>
        <strain evidence="10 11">UAMH5409</strain>
    </source>
</reference>
<dbReference type="InterPro" id="IPR000719">
    <property type="entry name" value="Prot_kinase_dom"/>
</dbReference>
<keyword evidence="3" id="KW-0808">Transferase</keyword>